<dbReference type="AlphaFoldDB" id="A0A4R3J745"/>
<sequence>MPLRFLICSIMLASAPVVLAQSIGSTEGPTITIGARVDARPFIWRDKDTGGYLGFLWDICTDAVTRAGYKFEAKKVNADARKKFLETGDGAFDLLCDPTTITLSRMKEFIALDAEPSLRFSPIVFVANGSYVKTTHPARSAMGFGQFGGKIANCADAIAAEEKLLKPKNDEKQSFFKSVSSKIPIQMFPDKPLPAPEKKYEIWGFVEGSTSEAAVRRGVKNSTADLKICPKPLKTHAEAAKDFCAGRIALYYGDVEIVRAAIEDVAAVSGVECKADFKPTAQGSYEPYAFVVSSRNFRRLPDEFDHALYGMFSDGTVDRLFVGHFSEKTKSQFLNTLFRINRLPAGTPRLQP</sequence>
<feature type="chain" id="PRO_5020308121" evidence="1">
    <location>
        <begin position="21"/>
        <end position="352"/>
    </location>
</feature>
<proteinExistence type="predicted"/>
<dbReference type="OrthoDB" id="8404604at2"/>
<accession>A0A4R3J745</accession>
<protein>
    <submittedName>
        <fullName evidence="3">Extracellular solute-binding protein (Family 3)</fullName>
    </submittedName>
</protein>
<name>A0A4R3J745_9RHOB</name>
<dbReference type="RefSeq" id="WP_132247394.1">
    <property type="nucleotide sequence ID" value="NZ_SLZU01000015.1"/>
</dbReference>
<evidence type="ECO:0000313" key="4">
    <source>
        <dbReference type="Proteomes" id="UP000295696"/>
    </source>
</evidence>
<comment type="caution">
    <text evidence="3">The sequence shown here is derived from an EMBL/GenBank/DDBJ whole genome shotgun (WGS) entry which is preliminary data.</text>
</comment>
<reference evidence="3 4" key="1">
    <citation type="submission" date="2019-03" db="EMBL/GenBank/DDBJ databases">
        <title>Genomic Encyclopedia of Type Strains, Phase IV (KMG-IV): sequencing the most valuable type-strain genomes for metagenomic binning, comparative biology and taxonomic classification.</title>
        <authorList>
            <person name="Goeker M."/>
        </authorList>
    </citation>
    <scope>NUCLEOTIDE SEQUENCE [LARGE SCALE GENOMIC DNA]</scope>
    <source>
        <strain evidence="3 4">DSM 104836</strain>
    </source>
</reference>
<organism evidence="3 4">
    <name type="scientific">Primorskyibacter sedentarius</name>
    <dbReference type="NCBI Taxonomy" id="745311"/>
    <lineage>
        <taxon>Bacteria</taxon>
        <taxon>Pseudomonadati</taxon>
        <taxon>Pseudomonadota</taxon>
        <taxon>Alphaproteobacteria</taxon>
        <taxon>Rhodobacterales</taxon>
        <taxon>Roseobacteraceae</taxon>
        <taxon>Primorskyibacter</taxon>
    </lineage>
</organism>
<feature type="signal peptide" evidence="1">
    <location>
        <begin position="1"/>
        <end position="20"/>
    </location>
</feature>
<keyword evidence="1" id="KW-0732">Signal</keyword>
<dbReference type="InterPro" id="IPR001638">
    <property type="entry name" value="Solute-binding_3/MltF_N"/>
</dbReference>
<feature type="domain" description="Solute-binding protein family 3/N-terminal" evidence="2">
    <location>
        <begin position="31"/>
        <end position="325"/>
    </location>
</feature>
<evidence type="ECO:0000313" key="3">
    <source>
        <dbReference type="EMBL" id="TCS60280.1"/>
    </source>
</evidence>
<dbReference type="Gene3D" id="3.40.190.10">
    <property type="entry name" value="Periplasmic binding protein-like II"/>
    <property type="match status" value="3"/>
</dbReference>
<dbReference type="EMBL" id="SLZU01000015">
    <property type="protein sequence ID" value="TCS60280.1"/>
    <property type="molecule type" value="Genomic_DNA"/>
</dbReference>
<evidence type="ECO:0000259" key="2">
    <source>
        <dbReference type="Pfam" id="PF00497"/>
    </source>
</evidence>
<keyword evidence="4" id="KW-1185">Reference proteome</keyword>
<gene>
    <name evidence="3" type="ORF">EDD52_115100</name>
</gene>
<dbReference type="Proteomes" id="UP000295696">
    <property type="component" value="Unassembled WGS sequence"/>
</dbReference>
<dbReference type="SUPFAM" id="SSF53850">
    <property type="entry name" value="Periplasmic binding protein-like II"/>
    <property type="match status" value="1"/>
</dbReference>
<evidence type="ECO:0000256" key="1">
    <source>
        <dbReference type="SAM" id="SignalP"/>
    </source>
</evidence>
<dbReference type="Pfam" id="PF00497">
    <property type="entry name" value="SBP_bac_3"/>
    <property type="match status" value="1"/>
</dbReference>